<keyword evidence="2" id="KW-0689">Ribosomal protein</keyword>
<dbReference type="Gene3D" id="3.30.1360.210">
    <property type="match status" value="1"/>
</dbReference>
<reference evidence="4 5" key="1">
    <citation type="journal article" date="2018" name="MBio">
        <title>Comparative Genomics Reveals the Core Gene Toolbox for the Fungus-Insect Symbiosis.</title>
        <authorList>
            <person name="Wang Y."/>
            <person name="Stata M."/>
            <person name="Wang W."/>
            <person name="Stajich J.E."/>
            <person name="White M.M."/>
            <person name="Moncalvo J.M."/>
        </authorList>
    </citation>
    <scope>NUCLEOTIDE SEQUENCE [LARGE SCALE GENOMIC DNA]</scope>
    <source>
        <strain evidence="4 5">AUS-126-30</strain>
    </source>
</reference>
<comment type="similarity">
    <text evidence="1">Belongs to the eukaryotic ribosomal protein eL22 family.</text>
</comment>
<keyword evidence="3" id="KW-0687">Ribonucleoprotein</keyword>
<evidence type="ECO:0000313" key="5">
    <source>
        <dbReference type="Proteomes" id="UP000245591"/>
    </source>
</evidence>
<gene>
    <name evidence="4" type="ORF">BB558_006984</name>
</gene>
<dbReference type="InterPro" id="IPR038526">
    <property type="entry name" value="Ribosomal_eL22_sf"/>
</dbReference>
<dbReference type="AlphaFoldDB" id="A0A2U1IWI3"/>
<name>A0A2U1IWI3_SMIAN</name>
<comment type="caution">
    <text evidence="4">The sequence shown here is derived from an EMBL/GenBank/DDBJ whole genome shotgun (WGS) entry which is preliminary data.</text>
</comment>
<dbReference type="Proteomes" id="UP000245591">
    <property type="component" value="Unassembled WGS sequence"/>
</dbReference>
<dbReference type="GO" id="GO:0006412">
    <property type="term" value="P:translation"/>
    <property type="evidence" value="ECO:0007669"/>
    <property type="project" value="InterPro"/>
</dbReference>
<evidence type="ECO:0000256" key="2">
    <source>
        <dbReference type="ARBA" id="ARBA00022980"/>
    </source>
</evidence>
<keyword evidence="5" id="KW-1185">Reference proteome</keyword>
<evidence type="ECO:0000256" key="3">
    <source>
        <dbReference type="ARBA" id="ARBA00023274"/>
    </source>
</evidence>
<dbReference type="GO" id="GO:0003735">
    <property type="term" value="F:structural constituent of ribosome"/>
    <property type="evidence" value="ECO:0007669"/>
    <property type="project" value="InterPro"/>
</dbReference>
<accession>A0A2U1IWI3</accession>
<dbReference type="GO" id="GO:1990904">
    <property type="term" value="C:ribonucleoprotein complex"/>
    <property type="evidence" value="ECO:0007669"/>
    <property type="project" value="UniProtKB-KW"/>
</dbReference>
<evidence type="ECO:0000313" key="4">
    <source>
        <dbReference type="EMBL" id="PVZ97082.1"/>
    </source>
</evidence>
<dbReference type="Pfam" id="PF01776">
    <property type="entry name" value="Ribosomal_L22e"/>
    <property type="match status" value="1"/>
</dbReference>
<dbReference type="EMBL" id="MBFU01000998">
    <property type="protein sequence ID" value="PVZ97082.1"/>
    <property type="molecule type" value="Genomic_DNA"/>
</dbReference>
<evidence type="ECO:0000256" key="1">
    <source>
        <dbReference type="ARBA" id="ARBA00007817"/>
    </source>
</evidence>
<protein>
    <submittedName>
        <fullName evidence="4">Uncharacterized protein</fullName>
    </submittedName>
</protein>
<dbReference type="GO" id="GO:0005840">
    <property type="term" value="C:ribosome"/>
    <property type="evidence" value="ECO:0007669"/>
    <property type="project" value="UniProtKB-KW"/>
</dbReference>
<organism evidence="4 5">
    <name type="scientific">Smittium angustum</name>
    <dbReference type="NCBI Taxonomy" id="133377"/>
    <lineage>
        <taxon>Eukaryota</taxon>
        <taxon>Fungi</taxon>
        <taxon>Fungi incertae sedis</taxon>
        <taxon>Zoopagomycota</taxon>
        <taxon>Kickxellomycotina</taxon>
        <taxon>Harpellomycetes</taxon>
        <taxon>Harpellales</taxon>
        <taxon>Legeriomycetaceae</taxon>
        <taxon>Smittium</taxon>
    </lineage>
</organism>
<proteinExistence type="inferred from homology"/>
<dbReference type="InterPro" id="IPR002671">
    <property type="entry name" value="Ribosomal_eL22"/>
</dbReference>
<feature type="non-terminal residue" evidence="4">
    <location>
        <position position="121"/>
    </location>
</feature>
<sequence length="121" mass="13942">MPKAETSKSAAMKAPEDSSKPLVKKIWPRYCINCSVVVNTNGFDIEKLSTYLLNKLHEYEKREYPKENPVSKISNYRDKIYATSKGKMAKKIIKDIIQKYIDNNQLKKIIKVIADNSDKSE</sequence>